<dbReference type="PROSITE" id="PS51125">
    <property type="entry name" value="NHL"/>
    <property type="match status" value="3"/>
</dbReference>
<evidence type="ECO:0000256" key="1">
    <source>
        <dbReference type="ARBA" id="ARBA00022729"/>
    </source>
</evidence>
<dbReference type="SUPFAM" id="SSF101898">
    <property type="entry name" value="NHL repeat"/>
    <property type="match status" value="1"/>
</dbReference>
<keyword evidence="2" id="KW-0677">Repeat</keyword>
<keyword evidence="1" id="KW-0732">Signal</keyword>
<keyword evidence="3" id="KW-0325">Glycoprotein</keyword>
<reference evidence="6" key="1">
    <citation type="submission" date="2021-02" db="EMBL/GenBank/DDBJ databases">
        <authorList>
            <person name="Nowell W R."/>
        </authorList>
    </citation>
    <scope>NUCLEOTIDE SEQUENCE</scope>
</reference>
<feature type="repeat" description="NHL" evidence="4">
    <location>
        <begin position="347"/>
        <end position="384"/>
    </location>
</feature>
<dbReference type="SUPFAM" id="SSF63825">
    <property type="entry name" value="YWTD domain"/>
    <property type="match status" value="1"/>
</dbReference>
<evidence type="ECO:0000313" key="7">
    <source>
        <dbReference type="Proteomes" id="UP000663825"/>
    </source>
</evidence>
<dbReference type="Pfam" id="PF01436">
    <property type="entry name" value="NHL"/>
    <property type="match status" value="3"/>
</dbReference>
<evidence type="ECO:0000256" key="2">
    <source>
        <dbReference type="ARBA" id="ARBA00022737"/>
    </source>
</evidence>
<dbReference type="PANTHER" id="PTHR10680">
    <property type="entry name" value="PEPTIDYL-GLYCINE ALPHA-AMIDATING MONOOXYGENASE"/>
    <property type="match status" value="1"/>
</dbReference>
<evidence type="ECO:0000256" key="4">
    <source>
        <dbReference type="PROSITE-ProRule" id="PRU00504"/>
    </source>
</evidence>
<dbReference type="AlphaFoldDB" id="A0A817RST9"/>
<comment type="caution">
    <text evidence="6">The sequence shown here is derived from an EMBL/GenBank/DDBJ whole genome shotgun (WGS) entry which is preliminary data.</text>
</comment>
<protein>
    <submittedName>
        <fullName evidence="6">Uncharacterized protein</fullName>
    </submittedName>
</protein>
<dbReference type="Gene3D" id="2.120.10.30">
    <property type="entry name" value="TolB, C-terminal domain"/>
    <property type="match status" value="3"/>
</dbReference>
<feature type="repeat" description="NHL" evidence="4">
    <location>
        <begin position="449"/>
        <end position="485"/>
    </location>
</feature>
<organism evidence="6 7">
    <name type="scientific">Rotaria socialis</name>
    <dbReference type="NCBI Taxonomy" id="392032"/>
    <lineage>
        <taxon>Eukaryota</taxon>
        <taxon>Metazoa</taxon>
        <taxon>Spiralia</taxon>
        <taxon>Gnathifera</taxon>
        <taxon>Rotifera</taxon>
        <taxon>Eurotatoria</taxon>
        <taxon>Bdelloidea</taxon>
        <taxon>Philodinida</taxon>
        <taxon>Philodinidae</taxon>
        <taxon>Rotaria</taxon>
    </lineage>
</organism>
<gene>
    <name evidence="6" type="ORF">TIS948_LOCUS15588</name>
</gene>
<name>A0A817RST9_9BILA</name>
<evidence type="ECO:0000256" key="5">
    <source>
        <dbReference type="SAM" id="MobiDB-lite"/>
    </source>
</evidence>
<feature type="repeat" description="NHL" evidence="4">
    <location>
        <begin position="113"/>
        <end position="150"/>
    </location>
</feature>
<dbReference type="InterPro" id="IPR011042">
    <property type="entry name" value="6-blade_b-propeller_TolB-like"/>
</dbReference>
<accession>A0A817RST9</accession>
<dbReference type="OrthoDB" id="10016859at2759"/>
<dbReference type="CDD" id="cd05819">
    <property type="entry name" value="NHL"/>
    <property type="match status" value="1"/>
</dbReference>
<dbReference type="Proteomes" id="UP000663825">
    <property type="component" value="Unassembled WGS sequence"/>
</dbReference>
<dbReference type="EMBL" id="CAJNXB010002534">
    <property type="protein sequence ID" value="CAF3257750.1"/>
    <property type="molecule type" value="Genomic_DNA"/>
</dbReference>
<feature type="region of interest" description="Disordered" evidence="5">
    <location>
        <begin position="1"/>
        <end position="20"/>
    </location>
</feature>
<dbReference type="InterPro" id="IPR001258">
    <property type="entry name" value="NHL_repeat"/>
</dbReference>
<dbReference type="Gene3D" id="2.40.10.500">
    <property type="match status" value="1"/>
</dbReference>
<evidence type="ECO:0000313" key="6">
    <source>
        <dbReference type="EMBL" id="CAF3257750.1"/>
    </source>
</evidence>
<dbReference type="GO" id="GO:0005576">
    <property type="term" value="C:extracellular region"/>
    <property type="evidence" value="ECO:0007669"/>
    <property type="project" value="TreeGrafter"/>
</dbReference>
<sequence>MQWKKGDTTNGQVVAGGKGQGSQLDELDYPTDVLIDKEADSLLICDYRNRRVVRWSRRSDTTQGEIIIDNIDCRGLAMDDQRYLYVSDTKKHEVRRYQLGDKNGTLVAGGNGKGNDLNQLNNPGYLFVDRQQNVYVSDHWNHRVMKWNKDAKEGIVVAGGQDAGNALRQLYYPQGLFVDTLVNIPANAKWAQNGGPIAGVIGSGGATNQLYRPFGLFVDDDQTVAIADWGNHRIMQWKNGDTTNGQVVAGGKGQGNGSHQLYWLTDVLIDKETDSLIICDQMNRRVVRWSRRSGTTQGEILIEGIDCYGLAMDEQRYLYVSDIGKHEVRRYQLGEKNGTLIAGGNGKGNDTNQLNYPRYLVVDRQQTVYVSDNYNHRVMKWNKDAKEGIVVAGGQGQGNALTQLYYPEGIFVDTLGTFYVADSLNHRVMRWTQGDKKQGTVIVGGNGSGTGPNQFNGPRGLSFDRHGNLYVADMDNNRVQRFSIE</sequence>
<proteinExistence type="predicted"/>
<evidence type="ECO:0000256" key="3">
    <source>
        <dbReference type="ARBA" id="ARBA00023180"/>
    </source>
</evidence>
<dbReference type="PANTHER" id="PTHR10680:SF28">
    <property type="entry name" value="SMP-30_GLUCONOLACTONASE_LRE-LIKE REGION DOMAIN-CONTAINING PROTEIN"/>
    <property type="match status" value="1"/>
</dbReference>